<keyword evidence="2" id="KW-0560">Oxidoreductase</keyword>
<evidence type="ECO:0000256" key="2">
    <source>
        <dbReference type="ARBA" id="ARBA00023002"/>
    </source>
</evidence>
<dbReference type="KEGG" id="aco:Amico_0284"/>
<dbReference type="InterPro" id="IPR029479">
    <property type="entry name" value="Nitroreductase"/>
</dbReference>
<dbReference type="eggNOG" id="COG0778">
    <property type="taxonomic scope" value="Bacteria"/>
</dbReference>
<dbReference type="PANTHER" id="PTHR43673:SF10">
    <property type="entry name" value="NADH DEHYDROGENASE_NAD(P)H NITROREDUCTASE XCC3605-RELATED"/>
    <property type="match status" value="1"/>
</dbReference>
<evidence type="ECO:0000313" key="4">
    <source>
        <dbReference type="EMBL" id="ADE56429.1"/>
    </source>
</evidence>
<feature type="domain" description="Nitroreductase" evidence="3">
    <location>
        <begin position="71"/>
        <end position="157"/>
    </location>
</feature>
<dbReference type="Pfam" id="PF00881">
    <property type="entry name" value="Nitroreductase"/>
    <property type="match status" value="2"/>
</dbReference>
<sequence length="179" mass="19881">MDFADLIRKRYSMRDYSSQPVPQSVIDTCLEAARLAPSACNSQPWSFIVAHTPEKVASLAQAAFNGIYAMNSFAAKAPVLIVVITERSRYSSALGGLFRGVQFSLMDIAIACEHFCLQATDLGLGTCMLGWINERGIKKELGLPESVKIDIMISMGYPKDIRFLPPKTRKSIDDIRRFL</sequence>
<evidence type="ECO:0000259" key="3">
    <source>
        <dbReference type="Pfam" id="PF00881"/>
    </source>
</evidence>
<dbReference type="HOGENOM" id="CLU_070764_7_1_0"/>
<comment type="similarity">
    <text evidence="1">Belongs to the nitroreductase family.</text>
</comment>
<dbReference type="InterPro" id="IPR000415">
    <property type="entry name" value="Nitroreductase-like"/>
</dbReference>
<evidence type="ECO:0000256" key="1">
    <source>
        <dbReference type="ARBA" id="ARBA00007118"/>
    </source>
</evidence>
<dbReference type="OrthoDB" id="9812105at2"/>
<dbReference type="AlphaFoldDB" id="D5ECZ7"/>
<reference evidence="4 5" key="1">
    <citation type="journal article" date="2010" name="Stand. Genomic Sci.">
        <title>Complete genome sequence of Aminobacterium colombiense type strain (ALA-1).</title>
        <authorList>
            <person name="Chertkov O."/>
            <person name="Sikorski J."/>
            <person name="Brambilla E."/>
            <person name="Lapidus A."/>
            <person name="Copeland A."/>
            <person name="Glavina Del Rio T."/>
            <person name="Nolan M."/>
            <person name="Lucas S."/>
            <person name="Tice H."/>
            <person name="Cheng J.F."/>
            <person name="Han C."/>
            <person name="Detter J.C."/>
            <person name="Bruce D."/>
            <person name="Tapia R."/>
            <person name="Goodwin L."/>
            <person name="Pitluck S."/>
            <person name="Liolios K."/>
            <person name="Ivanova N."/>
            <person name="Mavromatis K."/>
            <person name="Ovchinnikova G."/>
            <person name="Pati A."/>
            <person name="Chen A."/>
            <person name="Palaniappan K."/>
            <person name="Land M."/>
            <person name="Hauser L."/>
            <person name="Chang Y.J."/>
            <person name="Jeffries C.D."/>
            <person name="Spring S."/>
            <person name="Rohde M."/>
            <person name="Goker M."/>
            <person name="Bristow J."/>
            <person name="Eisen J.A."/>
            <person name="Markowitz V."/>
            <person name="Hugenholtz P."/>
            <person name="Kyrpides N.C."/>
            <person name="Klenk H.P."/>
        </authorList>
    </citation>
    <scope>NUCLEOTIDE SEQUENCE [LARGE SCALE GENOMIC DNA]</scope>
    <source>
        <strain evidence="5">DSM 12261 / ALA-1</strain>
    </source>
</reference>
<evidence type="ECO:0000313" key="5">
    <source>
        <dbReference type="Proteomes" id="UP000002366"/>
    </source>
</evidence>
<organism evidence="4 5">
    <name type="scientific">Aminobacterium colombiense (strain DSM 12261 / ALA-1)</name>
    <dbReference type="NCBI Taxonomy" id="572547"/>
    <lineage>
        <taxon>Bacteria</taxon>
        <taxon>Thermotogati</taxon>
        <taxon>Synergistota</taxon>
        <taxon>Synergistia</taxon>
        <taxon>Synergistales</taxon>
        <taxon>Aminobacteriaceae</taxon>
        <taxon>Aminobacterium</taxon>
    </lineage>
</organism>
<proteinExistence type="inferred from homology"/>
<dbReference type="PANTHER" id="PTHR43673">
    <property type="entry name" value="NAD(P)H NITROREDUCTASE YDGI-RELATED"/>
    <property type="match status" value="1"/>
</dbReference>
<accession>D5ECZ7</accession>
<dbReference type="Proteomes" id="UP000002366">
    <property type="component" value="Chromosome"/>
</dbReference>
<gene>
    <name evidence="4" type="ordered locus">Amico_0284</name>
</gene>
<keyword evidence="5" id="KW-1185">Reference proteome</keyword>
<dbReference type="RefSeq" id="WP_013047695.1">
    <property type="nucleotide sequence ID" value="NC_014011.1"/>
</dbReference>
<dbReference type="Gene3D" id="3.40.109.10">
    <property type="entry name" value="NADH Oxidase"/>
    <property type="match status" value="1"/>
</dbReference>
<dbReference type="SUPFAM" id="SSF55469">
    <property type="entry name" value="FMN-dependent nitroreductase-like"/>
    <property type="match status" value="1"/>
</dbReference>
<dbReference type="GO" id="GO:0016491">
    <property type="term" value="F:oxidoreductase activity"/>
    <property type="evidence" value="ECO:0007669"/>
    <property type="project" value="UniProtKB-KW"/>
</dbReference>
<dbReference type="STRING" id="572547.Amico_0284"/>
<feature type="domain" description="Nitroreductase" evidence="3">
    <location>
        <begin position="7"/>
        <end position="65"/>
    </location>
</feature>
<name>D5ECZ7_AMICL</name>
<dbReference type="EMBL" id="CP001997">
    <property type="protein sequence ID" value="ADE56429.1"/>
    <property type="molecule type" value="Genomic_DNA"/>
</dbReference>
<protein>
    <submittedName>
        <fullName evidence="4">Nitroreductase</fullName>
    </submittedName>
</protein>